<sequence>MKLKHCLASLCVAACGLLSLQGHAAEPAYPSRPIVLVVPFPPGGITDLTARTFAKYMGEQLGGSIIVENKPGAGAMIGANYVAKAAPDGYTLLLGTNVTHAISPQLMPQVHYDPLTDFAPIGIFGKNGNVLIVPPASPVHNFQEFIAYLKDKKGQAIGASPSVGSSSHLAAELLKQKVPGLSYLHVPYNGPSASMSAVIGRQVDFMFTNIGAAVSQIQAGSVRAIAVTTAERVPQLPDVPTVIESGIPGFDIVGWFAAFAPKGTPPQIVQRLNDALNAAQANPELRKVLDAATLERVDATPEQTADFVKSEYRKWGDIIRNGHITVN</sequence>
<dbReference type="PANTHER" id="PTHR42928:SF5">
    <property type="entry name" value="BLR1237 PROTEIN"/>
    <property type="match status" value="1"/>
</dbReference>
<dbReference type="Proteomes" id="UP000216020">
    <property type="component" value="Unassembled WGS sequence"/>
</dbReference>
<dbReference type="AlphaFoldDB" id="A0A261SNF9"/>
<dbReference type="PANTHER" id="PTHR42928">
    <property type="entry name" value="TRICARBOXYLATE-BINDING PROTEIN"/>
    <property type="match status" value="1"/>
</dbReference>
<protein>
    <submittedName>
        <fullName evidence="3">ABC transporter substrate-binding protein</fullName>
    </submittedName>
</protein>
<dbReference type="SUPFAM" id="SSF53850">
    <property type="entry name" value="Periplasmic binding protein-like II"/>
    <property type="match status" value="1"/>
</dbReference>
<reference evidence="4" key="1">
    <citation type="submission" date="2017-05" db="EMBL/GenBank/DDBJ databases">
        <title>Complete and WGS of Bordetella genogroups.</title>
        <authorList>
            <person name="Spilker T."/>
            <person name="Lipuma J."/>
        </authorList>
    </citation>
    <scope>NUCLEOTIDE SEQUENCE [LARGE SCALE GENOMIC DNA]</scope>
    <source>
        <strain evidence="4">AU16122</strain>
    </source>
</reference>
<dbReference type="Pfam" id="PF03401">
    <property type="entry name" value="TctC"/>
    <property type="match status" value="1"/>
</dbReference>
<dbReference type="InterPro" id="IPR042100">
    <property type="entry name" value="Bug_dom1"/>
</dbReference>
<feature type="signal peptide" evidence="2">
    <location>
        <begin position="1"/>
        <end position="24"/>
    </location>
</feature>
<feature type="chain" id="PRO_5013397236" evidence="2">
    <location>
        <begin position="25"/>
        <end position="327"/>
    </location>
</feature>
<dbReference type="EMBL" id="NEVM01000001">
    <property type="protein sequence ID" value="OZI37863.1"/>
    <property type="molecule type" value="Genomic_DNA"/>
</dbReference>
<organism evidence="3 4">
    <name type="scientific">Bordetella genomosp. 10</name>
    <dbReference type="NCBI Taxonomy" id="1416804"/>
    <lineage>
        <taxon>Bacteria</taxon>
        <taxon>Pseudomonadati</taxon>
        <taxon>Pseudomonadota</taxon>
        <taxon>Betaproteobacteria</taxon>
        <taxon>Burkholderiales</taxon>
        <taxon>Alcaligenaceae</taxon>
        <taxon>Bordetella</taxon>
    </lineage>
</organism>
<dbReference type="OrthoDB" id="5171643at2"/>
<dbReference type="CDD" id="cd07012">
    <property type="entry name" value="PBP2_Bug_TTT"/>
    <property type="match status" value="1"/>
</dbReference>
<dbReference type="PIRSF" id="PIRSF017082">
    <property type="entry name" value="YflP"/>
    <property type="match status" value="1"/>
</dbReference>
<keyword evidence="2" id="KW-0732">Signal</keyword>
<keyword evidence="4" id="KW-1185">Reference proteome</keyword>
<comment type="similarity">
    <text evidence="1">Belongs to the UPF0065 (bug) family.</text>
</comment>
<dbReference type="Gene3D" id="3.40.190.150">
    <property type="entry name" value="Bordetella uptake gene, domain 1"/>
    <property type="match status" value="1"/>
</dbReference>
<gene>
    <name evidence="3" type="ORF">CAL29_05710</name>
</gene>
<comment type="caution">
    <text evidence="3">The sequence shown here is derived from an EMBL/GenBank/DDBJ whole genome shotgun (WGS) entry which is preliminary data.</text>
</comment>
<evidence type="ECO:0000313" key="4">
    <source>
        <dbReference type="Proteomes" id="UP000216020"/>
    </source>
</evidence>
<dbReference type="Gene3D" id="3.40.190.10">
    <property type="entry name" value="Periplasmic binding protein-like II"/>
    <property type="match status" value="1"/>
</dbReference>
<accession>A0A261SNF9</accession>
<dbReference type="RefSeq" id="WP_094851963.1">
    <property type="nucleotide sequence ID" value="NZ_NEVM01000001.1"/>
</dbReference>
<dbReference type="InterPro" id="IPR005064">
    <property type="entry name" value="BUG"/>
</dbReference>
<proteinExistence type="inferred from homology"/>
<name>A0A261SNF9_9BORD</name>
<evidence type="ECO:0000256" key="1">
    <source>
        <dbReference type="ARBA" id="ARBA00006987"/>
    </source>
</evidence>
<evidence type="ECO:0000313" key="3">
    <source>
        <dbReference type="EMBL" id="OZI37863.1"/>
    </source>
</evidence>
<evidence type="ECO:0000256" key="2">
    <source>
        <dbReference type="SAM" id="SignalP"/>
    </source>
</evidence>